<dbReference type="Proteomes" id="UP000247480">
    <property type="component" value="Unassembled WGS sequence"/>
</dbReference>
<dbReference type="Gene3D" id="3.30.2310.20">
    <property type="entry name" value="RelE-like"/>
    <property type="match status" value="1"/>
</dbReference>
<comment type="similarity">
    <text evidence="1">Belongs to the RelE toxin family.</text>
</comment>
<dbReference type="InterPro" id="IPR035093">
    <property type="entry name" value="RelE/ParE_toxin_dom_sf"/>
</dbReference>
<evidence type="ECO:0000256" key="1">
    <source>
        <dbReference type="ARBA" id="ARBA00006226"/>
    </source>
</evidence>
<dbReference type="GO" id="GO:0004519">
    <property type="term" value="F:endonuclease activity"/>
    <property type="evidence" value="ECO:0007669"/>
    <property type="project" value="UniProtKB-KW"/>
</dbReference>
<reference evidence="2 3" key="1">
    <citation type="submission" date="2018-04" db="EMBL/GenBank/DDBJ databases">
        <title>Draft genome sequence of Pseudomonas syringae pv. actinidiae biovar 1 strains isolated from kiwifruit in Kagawa prefecture.</title>
        <authorList>
            <person name="Tabuchi M."/>
            <person name="Saito M."/>
            <person name="Fujiwara S."/>
            <person name="Sasa N."/>
            <person name="Akimitsu K."/>
            <person name="Gomi K."/>
            <person name="Konishi-Sugita S."/>
            <person name="Hamano K."/>
            <person name="Kataoka I."/>
        </authorList>
    </citation>
    <scope>NUCLEOTIDE SEQUENCE [LARGE SCALE GENOMIC DNA]</scope>
    <source>
        <strain evidence="2 3">MAFF212206</strain>
    </source>
</reference>
<sequence>MTFKLEFLPSALKEWKKLGHTVSDQFKKKLLERLELPRNAGDALHGMPDHYKI</sequence>
<evidence type="ECO:0000313" key="3">
    <source>
        <dbReference type="Proteomes" id="UP000247480"/>
    </source>
</evidence>
<dbReference type="EMBL" id="BGJZ01000298">
    <property type="protein sequence ID" value="GBH12205.1"/>
    <property type="molecule type" value="Genomic_DNA"/>
</dbReference>
<gene>
    <name evidence="2" type="ORF">KPSA1_05669</name>
</gene>
<dbReference type="PANTHER" id="PTHR35601">
    <property type="entry name" value="TOXIN RELE"/>
    <property type="match status" value="1"/>
</dbReference>
<accession>A0A2V0QPN7</accession>
<dbReference type="PANTHER" id="PTHR35601:SF1">
    <property type="entry name" value="TOXIN RELE"/>
    <property type="match status" value="1"/>
</dbReference>
<keyword evidence="2" id="KW-0255">Endonuclease</keyword>
<keyword evidence="2" id="KW-0540">Nuclease</keyword>
<proteinExistence type="inferred from homology"/>
<comment type="caution">
    <text evidence="2">The sequence shown here is derived from an EMBL/GenBank/DDBJ whole genome shotgun (WGS) entry which is preliminary data.</text>
</comment>
<name>A0A2V0QPN7_PSESF</name>
<protein>
    <submittedName>
        <fullName evidence="2">mRNA-degrading endonuclease RelE</fullName>
    </submittedName>
</protein>
<dbReference type="SUPFAM" id="SSF143011">
    <property type="entry name" value="RelE-like"/>
    <property type="match status" value="1"/>
</dbReference>
<organism evidence="2 3">
    <name type="scientific">Pseudomonas syringae pv. actinidiae</name>
    <dbReference type="NCBI Taxonomy" id="103796"/>
    <lineage>
        <taxon>Bacteria</taxon>
        <taxon>Pseudomonadati</taxon>
        <taxon>Pseudomonadota</taxon>
        <taxon>Gammaproteobacteria</taxon>
        <taxon>Pseudomonadales</taxon>
        <taxon>Pseudomonadaceae</taxon>
        <taxon>Pseudomonas</taxon>
        <taxon>Pseudomonas syringae</taxon>
    </lineage>
</organism>
<dbReference type="AlphaFoldDB" id="A0A2V0QPN7"/>
<keyword evidence="2" id="KW-0378">Hydrolase</keyword>
<evidence type="ECO:0000313" key="2">
    <source>
        <dbReference type="EMBL" id="GBH12205.1"/>
    </source>
</evidence>